<dbReference type="InterPro" id="IPR036179">
    <property type="entry name" value="Ig-like_dom_sf"/>
</dbReference>
<evidence type="ECO:0000256" key="17">
    <source>
        <dbReference type="ARBA" id="ARBA00074488"/>
    </source>
</evidence>
<keyword evidence="14" id="KW-0393">Immunoglobulin domain</keyword>
<feature type="region of interest" description="Disordered" evidence="18">
    <location>
        <begin position="611"/>
        <end position="635"/>
    </location>
</feature>
<dbReference type="Pfam" id="PF00041">
    <property type="entry name" value="fn3"/>
    <property type="match status" value="4"/>
</dbReference>
<feature type="domain" description="Ig-like" evidence="20">
    <location>
        <begin position="192"/>
        <end position="280"/>
    </location>
</feature>
<evidence type="ECO:0000256" key="6">
    <source>
        <dbReference type="ARBA" id="ARBA00022729"/>
    </source>
</evidence>
<feature type="domain" description="Fibronectin type-III" evidence="21">
    <location>
        <begin position="625"/>
        <end position="722"/>
    </location>
</feature>
<keyword evidence="5 19" id="KW-0812">Transmembrane</keyword>
<feature type="domain" description="Fibronectin type-III" evidence="21">
    <location>
        <begin position="821"/>
        <end position="907"/>
    </location>
</feature>
<evidence type="ECO:0000256" key="19">
    <source>
        <dbReference type="SAM" id="Phobius"/>
    </source>
</evidence>
<feature type="compositionally biased region" description="Basic and acidic residues" evidence="18">
    <location>
        <begin position="1046"/>
        <end position="1066"/>
    </location>
</feature>
<evidence type="ECO:0000256" key="15">
    <source>
        <dbReference type="ARBA" id="ARBA00060042"/>
    </source>
</evidence>
<evidence type="ECO:0000256" key="3">
    <source>
        <dbReference type="ARBA" id="ARBA00008588"/>
    </source>
</evidence>
<evidence type="ECO:0000313" key="23">
    <source>
        <dbReference type="Proteomes" id="UP000694700"/>
    </source>
</evidence>
<dbReference type="InterPro" id="IPR026966">
    <property type="entry name" value="Neurofascin/L1/NrCAM_C"/>
</dbReference>
<dbReference type="SUPFAM" id="SSF49265">
    <property type="entry name" value="Fibronectin type III"/>
    <property type="match status" value="3"/>
</dbReference>
<dbReference type="GO" id="GO:0061564">
    <property type="term" value="P:axon development"/>
    <property type="evidence" value="ECO:0007669"/>
    <property type="project" value="UniProtKB-ARBA"/>
</dbReference>
<comment type="function">
    <text evidence="15">Neural cell adhesion molecule involved in the dynamics of cell adhesion and in the generation of transmembrane signals at tyrosine kinase receptors. During brain development, critical in multiple processes, including neuronal migration, axonal growth and fasciculation, and synaptogenesis. In the mature brain, plays a role in the dynamics of neuronal structure and function, including synaptic plasticity.</text>
</comment>
<feature type="domain" description="Ig-like" evidence="20">
    <location>
        <begin position="1"/>
        <end position="58"/>
    </location>
</feature>
<evidence type="ECO:0000256" key="12">
    <source>
        <dbReference type="ARBA" id="ARBA00023180"/>
    </source>
</evidence>
<feature type="compositionally biased region" description="Acidic residues" evidence="18">
    <location>
        <begin position="1097"/>
        <end position="1113"/>
    </location>
</feature>
<dbReference type="FunFam" id="2.60.40.10:FF:000038">
    <property type="entry name" value="Neuronal cell adhesion molecule"/>
    <property type="match status" value="1"/>
</dbReference>
<dbReference type="InterPro" id="IPR003599">
    <property type="entry name" value="Ig_sub"/>
</dbReference>
<keyword evidence="7" id="KW-0677">Repeat</keyword>
<dbReference type="PANTHER" id="PTHR44170:SF15">
    <property type="entry name" value="NEURONAL CELL ADHESION MOLECULE"/>
    <property type="match status" value="1"/>
</dbReference>
<protein>
    <recommendedName>
        <fullName evidence="17">Neural cell adhesion molecule L1</fullName>
    </recommendedName>
</protein>
<evidence type="ECO:0000256" key="13">
    <source>
        <dbReference type="ARBA" id="ARBA00023273"/>
    </source>
</evidence>
<dbReference type="InterPro" id="IPR003598">
    <property type="entry name" value="Ig_sub2"/>
</dbReference>
<accession>A0A8C1SUR6</accession>
<evidence type="ECO:0000256" key="8">
    <source>
        <dbReference type="ARBA" id="ARBA00022889"/>
    </source>
</evidence>
<dbReference type="Gene3D" id="2.60.40.10">
    <property type="entry name" value="Immunoglobulins"/>
    <property type="match status" value="10"/>
</dbReference>
<dbReference type="FunFam" id="2.60.40.10:FF:000347">
    <property type="entry name" value="Neuronal cell adhesion molecule"/>
    <property type="match status" value="1"/>
</dbReference>
<evidence type="ECO:0000256" key="2">
    <source>
        <dbReference type="ARBA" id="ARBA00004624"/>
    </source>
</evidence>
<dbReference type="InterPro" id="IPR003961">
    <property type="entry name" value="FN3_dom"/>
</dbReference>
<evidence type="ECO:0000256" key="16">
    <source>
        <dbReference type="ARBA" id="ARBA00063896"/>
    </source>
</evidence>
<keyword evidence="4" id="KW-1003">Cell membrane</keyword>
<dbReference type="AlphaFoldDB" id="A0A8C1SUR6"/>
<dbReference type="GO" id="GO:0009986">
    <property type="term" value="C:cell surface"/>
    <property type="evidence" value="ECO:0007669"/>
    <property type="project" value="UniProtKB-ARBA"/>
</dbReference>
<keyword evidence="10 19" id="KW-0472">Membrane</keyword>
<dbReference type="PROSITE" id="PS50835">
    <property type="entry name" value="IG_LIKE"/>
    <property type="match status" value="6"/>
</dbReference>
<evidence type="ECO:0000256" key="9">
    <source>
        <dbReference type="ARBA" id="ARBA00022989"/>
    </source>
</evidence>
<dbReference type="InterPro" id="IPR036116">
    <property type="entry name" value="FN3_sf"/>
</dbReference>
<dbReference type="PROSITE" id="PS50853">
    <property type="entry name" value="FN3"/>
    <property type="match status" value="4"/>
</dbReference>
<dbReference type="SMART" id="SM00409">
    <property type="entry name" value="IG"/>
    <property type="match status" value="4"/>
</dbReference>
<keyword evidence="11" id="KW-1015">Disulfide bond</keyword>
<evidence type="ECO:0000256" key="1">
    <source>
        <dbReference type="ARBA" id="ARBA00004251"/>
    </source>
</evidence>
<feature type="region of interest" description="Disordered" evidence="18">
    <location>
        <begin position="1046"/>
        <end position="1147"/>
    </location>
</feature>
<dbReference type="PANTHER" id="PTHR44170">
    <property type="entry name" value="PROTEIN SIDEKICK"/>
    <property type="match status" value="1"/>
</dbReference>
<proteinExistence type="inferred from homology"/>
<evidence type="ECO:0000256" key="14">
    <source>
        <dbReference type="ARBA" id="ARBA00023319"/>
    </source>
</evidence>
<feature type="domain" description="Ig-like" evidence="20">
    <location>
        <begin position="421"/>
        <end position="508"/>
    </location>
</feature>
<dbReference type="SMART" id="SM00060">
    <property type="entry name" value="FN3"/>
    <property type="match status" value="5"/>
</dbReference>
<evidence type="ECO:0000259" key="21">
    <source>
        <dbReference type="PROSITE" id="PS50853"/>
    </source>
</evidence>
<evidence type="ECO:0000256" key="7">
    <source>
        <dbReference type="ARBA" id="ARBA00022737"/>
    </source>
</evidence>
<dbReference type="FunFam" id="2.60.40.10:FF:000238">
    <property type="entry name" value="Neuronal cell adhesion molecule"/>
    <property type="match status" value="1"/>
</dbReference>
<dbReference type="Pfam" id="PF07679">
    <property type="entry name" value="I-set"/>
    <property type="match status" value="3"/>
</dbReference>
<dbReference type="FunFam" id="2.60.40.10:FF:000057">
    <property type="entry name" value="neural cell adhesion molecule L1"/>
    <property type="match status" value="1"/>
</dbReference>
<dbReference type="GO" id="GO:0098609">
    <property type="term" value="P:cell-cell adhesion"/>
    <property type="evidence" value="ECO:0007669"/>
    <property type="project" value="TreeGrafter"/>
</dbReference>
<dbReference type="SUPFAM" id="SSF48726">
    <property type="entry name" value="Immunoglobulin"/>
    <property type="match status" value="4"/>
</dbReference>
<keyword evidence="8" id="KW-0130">Cell adhesion</keyword>
<sequence>IFSWTRNGMHLDIDKDPKVLMKPHSGTLVMDIGGGERAEAYEGVYQCSAHNELGTAVSNSIIIRQSRSPLWSKERISPIIAQKGQSLILHCRPPAGLPPPIIFWMDNNFQRLPQSRRVSQALNGDLYFSNVQPEDSRSDYICYARFPHTQTIQQKQPISVRVLDMDSLNDTLADYFNDTDLFSDKPTEERAPVFMVPSESVSSKMVLRGEVLEMECVADGLPTPAVSWVKHNGEIPSGRASFLNFNKTLRITDVSEVDAGEYRCIAKNRHGSVQHTIRVTVNAAPYWISAPRNLVLAPKEMGIITCRAAGHPKPSIRWLVNGLPIQAEPPRVLTLPNIVYQVIMNKPALLECVTFGSPVPTITWFKDSRSSMLEGNAYVFHENGTLEIHMSHPSNSGKYTCVARNSLGLSENHVYLEVKEPTRILRPPEYRVVQRNRDVVFECKAKHDPSLVPTMTWLKDDRELPDDERFRVDSDSLTITDVTESDAGRYTCIMNTTLDQDSASAQLTVVGECLCATPSQPGVPTDLELTDQEARSIQLTWIPGDEHNSPIKSTTHTHTHTCYEDALHQSGVWHNLTEVPGTKTTAHLKLSPYVHYSFRVLALNEVGFSRPSMPSRQYRTSPAAPDENPTEVKGHGTEHNNLVITWKPLTPLQANGPGLQYKVMWRQQDMEKDWTSVSVANVSKFVVSGTPTFVPYEVSVQAVNDYGPGPKPSAVIGYSGEDFPSAAPGDVRVLVLNSTLAEVRWSPVSPESVRGRLQGYKVQISSRHRTEIFSPNKTSGKLPDLLPYSVYSLEVTAFNSRGEGPSSVPQRFETPEGIPGTPSFFKVSALDLDSLTLEWGPPHERNGRLSGYTFKYQTEELDLPSNQSSFTLHNLPHSTRYKFYISARTQRGAGPTLTEEAVTVLDRALSVTPAFGNVSSSVSEDGALISWEYWGPEKHLYVEYIIDNSKNPAYWQKEKVNGSQFHVLKGLKKGLAYKVRVVARGHDDRAVHHSEELLVKVPAMVSPQVDIATQGWFIGLMSAIALLILILLIICFIKRNKGGKYPVKEKEDAHGDPEIQPMKEDDITFGEYSDEDHKPLKGSRTPSSGTVKRDGSDDSLVDYGDSGDTEFNEDGSFIGQYSGRSDRDARHDSSEPPSPVNAMNSFV</sequence>
<dbReference type="Ensembl" id="ENSCCRT00015012021.1">
    <property type="protein sequence ID" value="ENSCCRP00015011604.1"/>
    <property type="gene ID" value="ENSCCRG00015003368.1"/>
</dbReference>
<organism evidence="22 23">
    <name type="scientific">Cyprinus carpio</name>
    <name type="common">Common carp</name>
    <dbReference type="NCBI Taxonomy" id="7962"/>
    <lineage>
        <taxon>Eukaryota</taxon>
        <taxon>Metazoa</taxon>
        <taxon>Chordata</taxon>
        <taxon>Craniata</taxon>
        <taxon>Vertebrata</taxon>
        <taxon>Euteleostomi</taxon>
        <taxon>Actinopterygii</taxon>
        <taxon>Neopterygii</taxon>
        <taxon>Teleostei</taxon>
        <taxon>Ostariophysi</taxon>
        <taxon>Cypriniformes</taxon>
        <taxon>Cyprinidae</taxon>
        <taxon>Cyprininae</taxon>
        <taxon>Cyprinus</taxon>
    </lineage>
</organism>
<feature type="domain" description="Fibronectin type-III" evidence="21">
    <location>
        <begin position="523"/>
        <end position="623"/>
    </location>
</feature>
<keyword evidence="6" id="KW-0732">Signal</keyword>
<keyword evidence="12" id="KW-0325">Glycoprotein</keyword>
<dbReference type="CDD" id="cd00063">
    <property type="entry name" value="FN3"/>
    <property type="match status" value="5"/>
</dbReference>
<name>A0A8C1SUR6_CYPCA</name>
<dbReference type="Pfam" id="PF13927">
    <property type="entry name" value="Ig_3"/>
    <property type="match status" value="1"/>
</dbReference>
<feature type="compositionally biased region" description="Basic and acidic residues" evidence="18">
    <location>
        <begin position="1124"/>
        <end position="1134"/>
    </location>
</feature>
<evidence type="ECO:0000256" key="4">
    <source>
        <dbReference type="ARBA" id="ARBA00022475"/>
    </source>
</evidence>
<feature type="domain" description="Fibronectin type-III" evidence="21">
    <location>
        <begin position="727"/>
        <end position="817"/>
    </location>
</feature>
<evidence type="ECO:0000256" key="10">
    <source>
        <dbReference type="ARBA" id="ARBA00023136"/>
    </source>
</evidence>
<dbReference type="InterPro" id="IPR013098">
    <property type="entry name" value="Ig_I-set"/>
</dbReference>
<evidence type="ECO:0000313" key="22">
    <source>
        <dbReference type="Ensembl" id="ENSCCRP00015011604.1"/>
    </source>
</evidence>
<comment type="subunit">
    <text evidence="16">Interacts with SHTN1; the interaction occurs in axonal growth cones. Interacts with isoform 2 of BSG.</text>
</comment>
<dbReference type="Proteomes" id="UP000694700">
    <property type="component" value="Unplaced"/>
</dbReference>
<dbReference type="GO" id="GO:0005886">
    <property type="term" value="C:plasma membrane"/>
    <property type="evidence" value="ECO:0007669"/>
    <property type="project" value="UniProtKB-SubCell"/>
</dbReference>
<reference evidence="22" key="1">
    <citation type="submission" date="2025-08" db="UniProtKB">
        <authorList>
            <consortium name="Ensembl"/>
        </authorList>
    </citation>
    <scope>IDENTIFICATION</scope>
</reference>
<keyword evidence="9 19" id="KW-1133">Transmembrane helix</keyword>
<dbReference type="SMART" id="SM00408">
    <property type="entry name" value="IGc2"/>
    <property type="match status" value="4"/>
</dbReference>
<feature type="transmembrane region" description="Helical" evidence="19">
    <location>
        <begin position="1016"/>
        <end position="1037"/>
    </location>
</feature>
<dbReference type="InterPro" id="IPR007110">
    <property type="entry name" value="Ig-like_dom"/>
</dbReference>
<evidence type="ECO:0000256" key="11">
    <source>
        <dbReference type="ARBA" id="ARBA00023157"/>
    </source>
</evidence>
<dbReference type="FunFam" id="2.60.40.10:FF:000005">
    <property type="entry name" value="Neuronal cell adhesion molecule"/>
    <property type="match status" value="1"/>
</dbReference>
<evidence type="ECO:0000256" key="5">
    <source>
        <dbReference type="ARBA" id="ARBA00022692"/>
    </source>
</evidence>
<dbReference type="InterPro" id="IPR013783">
    <property type="entry name" value="Ig-like_fold"/>
</dbReference>
<feature type="domain" description="Ig-like" evidence="20">
    <location>
        <begin position="69"/>
        <end position="159"/>
    </location>
</feature>
<dbReference type="FunFam" id="2.60.40.10:FF:000100">
    <property type="entry name" value="Neuronal cell adhesion molecule a"/>
    <property type="match status" value="1"/>
</dbReference>
<dbReference type="Pfam" id="PF13882">
    <property type="entry name" value="Bravo_FIGEY"/>
    <property type="match status" value="1"/>
</dbReference>
<keyword evidence="13" id="KW-0966">Cell projection</keyword>
<dbReference type="GO" id="GO:0030426">
    <property type="term" value="C:growth cone"/>
    <property type="evidence" value="ECO:0007669"/>
    <property type="project" value="UniProtKB-SubCell"/>
</dbReference>
<feature type="domain" description="Ig-like" evidence="20">
    <location>
        <begin position="285"/>
        <end position="322"/>
    </location>
</feature>
<comment type="similarity">
    <text evidence="3">Belongs to the immunoglobulin superfamily. L1/neurofascin/NgCAM family.</text>
</comment>
<evidence type="ECO:0000259" key="20">
    <source>
        <dbReference type="PROSITE" id="PS50835"/>
    </source>
</evidence>
<dbReference type="FunFam" id="2.60.40.10:FF:000028">
    <property type="entry name" value="Neuronal cell adhesion molecule"/>
    <property type="match status" value="1"/>
</dbReference>
<feature type="domain" description="Ig-like" evidence="20">
    <location>
        <begin position="330"/>
        <end position="417"/>
    </location>
</feature>
<evidence type="ECO:0000256" key="18">
    <source>
        <dbReference type="SAM" id="MobiDB-lite"/>
    </source>
</evidence>
<comment type="subcellular location">
    <subcellularLocation>
        <location evidence="1">Cell membrane</location>
        <topology evidence="1">Single-pass type I membrane protein</topology>
    </subcellularLocation>
    <subcellularLocation>
        <location evidence="2">Cell projection</location>
        <location evidence="2">Growth cone</location>
    </subcellularLocation>
</comment>